<feature type="transmembrane region" description="Helical" evidence="11">
    <location>
        <begin position="96"/>
        <end position="120"/>
    </location>
</feature>
<keyword evidence="5" id="KW-0256">Endoplasmic reticulum</keyword>
<gene>
    <name evidence="12" type="ORF">PENTCL1PPCAC_25895</name>
</gene>
<evidence type="ECO:0000256" key="4">
    <source>
        <dbReference type="ARBA" id="ARBA00022692"/>
    </source>
</evidence>
<evidence type="ECO:0000256" key="3">
    <source>
        <dbReference type="ARBA" id="ARBA00022448"/>
    </source>
</evidence>
<evidence type="ECO:0000256" key="9">
    <source>
        <dbReference type="ARBA" id="ARBA00023136"/>
    </source>
</evidence>
<dbReference type="GO" id="GO:0046923">
    <property type="term" value="F:ER retention sequence binding"/>
    <property type="evidence" value="ECO:0007669"/>
    <property type="project" value="InterPro"/>
</dbReference>
<dbReference type="PRINTS" id="PR00660">
    <property type="entry name" value="ERLUMENR"/>
</dbReference>
<feature type="transmembrane region" description="Helical" evidence="11">
    <location>
        <begin position="71"/>
        <end position="90"/>
    </location>
</feature>
<sequence>MLVKFAITYEIRSYESWIRFPPSPYCLPRLIFKHNFDEMLWTFSIYLEAVAIFPQLFMLQKRGYAETITAHYLFALGIYRGLYFLYWLMRYYQEDFFYPIAVLAGIVQTVPYADFFYVHFTRVVSARKNMELLI</sequence>
<evidence type="ECO:0000256" key="1">
    <source>
        <dbReference type="ARBA" id="ARBA00004477"/>
    </source>
</evidence>
<comment type="similarity">
    <text evidence="2">Belongs to the ERD2 family.</text>
</comment>
<evidence type="ECO:0000256" key="5">
    <source>
        <dbReference type="ARBA" id="ARBA00022824"/>
    </source>
</evidence>
<dbReference type="GO" id="GO:0015031">
    <property type="term" value="P:protein transport"/>
    <property type="evidence" value="ECO:0007669"/>
    <property type="project" value="UniProtKB-KW"/>
</dbReference>
<dbReference type="EMBL" id="BTSX01000006">
    <property type="protein sequence ID" value="GMT03721.1"/>
    <property type="molecule type" value="Genomic_DNA"/>
</dbReference>
<keyword evidence="7" id="KW-0653">Protein transport</keyword>
<evidence type="ECO:0000256" key="8">
    <source>
        <dbReference type="ARBA" id="ARBA00022989"/>
    </source>
</evidence>
<evidence type="ECO:0000256" key="10">
    <source>
        <dbReference type="ARBA" id="ARBA00023170"/>
    </source>
</evidence>
<keyword evidence="6" id="KW-0931">ER-Golgi transport</keyword>
<evidence type="ECO:0000256" key="2">
    <source>
        <dbReference type="ARBA" id="ARBA00010120"/>
    </source>
</evidence>
<reference evidence="12" key="1">
    <citation type="submission" date="2023-10" db="EMBL/GenBank/DDBJ databases">
        <title>Genome assembly of Pristionchus species.</title>
        <authorList>
            <person name="Yoshida K."/>
            <person name="Sommer R.J."/>
        </authorList>
    </citation>
    <scope>NUCLEOTIDE SEQUENCE</scope>
    <source>
        <strain evidence="12">RS0144</strain>
    </source>
</reference>
<keyword evidence="13" id="KW-1185">Reference proteome</keyword>
<dbReference type="GO" id="GO:0005789">
    <property type="term" value="C:endoplasmic reticulum membrane"/>
    <property type="evidence" value="ECO:0007669"/>
    <property type="project" value="UniProtKB-SubCell"/>
</dbReference>
<dbReference type="AlphaFoldDB" id="A0AAV5UA16"/>
<accession>A0AAV5UA16</accession>
<dbReference type="Pfam" id="PF00810">
    <property type="entry name" value="ER_lumen_recept"/>
    <property type="match status" value="1"/>
</dbReference>
<evidence type="ECO:0000313" key="12">
    <source>
        <dbReference type="EMBL" id="GMT03721.1"/>
    </source>
</evidence>
<dbReference type="GO" id="GO:0006621">
    <property type="term" value="P:protein retention in ER lumen"/>
    <property type="evidence" value="ECO:0007669"/>
    <property type="project" value="InterPro"/>
</dbReference>
<keyword evidence="8 11" id="KW-1133">Transmembrane helix</keyword>
<proteinExistence type="inferred from homology"/>
<dbReference type="Proteomes" id="UP001432027">
    <property type="component" value="Unassembled WGS sequence"/>
</dbReference>
<organism evidence="12 13">
    <name type="scientific">Pristionchus entomophagus</name>
    <dbReference type="NCBI Taxonomy" id="358040"/>
    <lineage>
        <taxon>Eukaryota</taxon>
        <taxon>Metazoa</taxon>
        <taxon>Ecdysozoa</taxon>
        <taxon>Nematoda</taxon>
        <taxon>Chromadorea</taxon>
        <taxon>Rhabditida</taxon>
        <taxon>Rhabditina</taxon>
        <taxon>Diplogasteromorpha</taxon>
        <taxon>Diplogasteroidea</taxon>
        <taxon>Neodiplogasteridae</taxon>
        <taxon>Pristionchus</taxon>
    </lineage>
</organism>
<protein>
    <recommendedName>
        <fullName evidence="14">ER lumen protein-retaining receptor</fullName>
    </recommendedName>
</protein>
<evidence type="ECO:0000256" key="11">
    <source>
        <dbReference type="SAM" id="Phobius"/>
    </source>
</evidence>
<evidence type="ECO:0008006" key="14">
    <source>
        <dbReference type="Google" id="ProtNLM"/>
    </source>
</evidence>
<feature type="transmembrane region" description="Helical" evidence="11">
    <location>
        <begin position="39"/>
        <end position="59"/>
    </location>
</feature>
<dbReference type="InterPro" id="IPR000133">
    <property type="entry name" value="ER_ret_rcpt"/>
</dbReference>
<dbReference type="GO" id="GO:0016192">
    <property type="term" value="P:vesicle-mediated transport"/>
    <property type="evidence" value="ECO:0007669"/>
    <property type="project" value="UniProtKB-KW"/>
</dbReference>
<keyword evidence="9 11" id="KW-0472">Membrane</keyword>
<evidence type="ECO:0000256" key="7">
    <source>
        <dbReference type="ARBA" id="ARBA00022927"/>
    </source>
</evidence>
<keyword evidence="10" id="KW-0675">Receptor</keyword>
<dbReference type="PANTHER" id="PTHR10585">
    <property type="entry name" value="ER LUMEN PROTEIN RETAINING RECEPTOR"/>
    <property type="match status" value="1"/>
</dbReference>
<evidence type="ECO:0000313" key="13">
    <source>
        <dbReference type="Proteomes" id="UP001432027"/>
    </source>
</evidence>
<evidence type="ECO:0000256" key="6">
    <source>
        <dbReference type="ARBA" id="ARBA00022892"/>
    </source>
</evidence>
<keyword evidence="3" id="KW-0813">Transport</keyword>
<comment type="subcellular location">
    <subcellularLocation>
        <location evidence="1">Endoplasmic reticulum membrane</location>
        <topology evidence="1">Multi-pass membrane protein</topology>
    </subcellularLocation>
</comment>
<keyword evidence="4 11" id="KW-0812">Transmembrane</keyword>
<comment type="caution">
    <text evidence="12">The sequence shown here is derived from an EMBL/GenBank/DDBJ whole genome shotgun (WGS) entry which is preliminary data.</text>
</comment>
<name>A0AAV5UA16_9BILA</name>